<evidence type="ECO:0000313" key="12">
    <source>
        <dbReference type="Proteomes" id="UP000650467"/>
    </source>
</evidence>
<feature type="compositionally biased region" description="Low complexity" evidence="9">
    <location>
        <begin position="1339"/>
        <end position="1349"/>
    </location>
</feature>
<sequence length="2202" mass="217189">MADAMADIAAGRTWRAVATSGGGAPWTAADIASLRFQLQVLQPERGHVGDVYDNPRGSYSQHCPPSSGPPLLAQQQEHLLLAPVRSAHSLSIPRASRAGAAAVNNAAGSMGDKAETTSAPVRRVSSQTGATPGRGPRQGGGSAWERSSAAVGAPRSGEVAFCPSERPSELLVDVLTGGGGGRVAMRGGSATNSTASIVQAVAVEDEPAGSTPAAAGLSTRRSAGPAENFGSCTWAPAAAATAAAMPGSSSAGATVQVGSRGSNSGATGVAAAGRPGPLLDVRTFLRQAEKEYAGAAAAVAAPSATGTPAGAGGAGASTAVVAAMKSGNAAAELRARGPTPSQVQQLQKQQQVAETPPPPSAPPPPQQPKRTCRLVASNIRSSRSANYSTVAFDQQQQQQQQQDRTPQPQQQQHDVDGLSWDRAVHNDVGVTSAAEAASERERQEREMFAAERRLLAGATACDVTSSPGLEQPQRLAQDAAAAEQQHNYHANGAPDDKDDMPSGEPQSALPQALPQLPQLRREELPLAAAPGRASPPGLAPGAAPTATVCVMLQPTSMLPSSPPHSSLHGGSEAGGGGGPIALAAAAAAGPAASRGSAAAASAGSGAAAAVAASALAAAVVAALPAVEYECDKLSYASWVNNRPAAGTNTPAAGAANALLGNLGSLETSVAGLANSSSGEVLTAESVALLANCAAARRSAAERVSTSPNNGRAAAAGGGLGGSAAAAGGSQQQQAGAVVAAGAEGSRAIGWNPGQPNRGSRGAGEQLEWEEVASHQRRGTKQPAAASAMGRSRGEASPAAAAAGDTAVTDTVASAAAAAFAQQAPAAAVGCSNSGSRARRTSLLSAAFAATNGGGSSIAAAVGPSSCIVQGGSIGGGGRSSSSMQPMCTAGSMGPEGSCYSAGGSVVEPSFNMNLTPANNRPATANGAACGGAGRAASLTVSSALALVTSANLPDSTAPLSASTRSGRHYSGDVDASTALPAAVAAAVASGAPLSSMRLPPSPHIHLLLAEAAHAGAGLEVPSSSSGRVHKAAASTLLSRSTSGVGVANSGVLITPYASGGGAAAVGAAVAGGLSGSRPAVGWMAPAGSDLAYADPAALAAAQQQQHLQLLQRLQQQQQQHAQQQQQLQQLQRQQHQEALMQGLSTSAFGAALRGARMSTRSSAGFLTSGAAGGAVTSNAARGGADPVPARAGASARDHDFGMGGSIARRQSTCIGVGASAYQQQQQQPGTLYTTAASGSGRTRSVENLMILSNASDDYSMESAVAAANARSKPLPPPQPGSRTVHFPMSRARVGSGLCADAPVLPCAPLSIRSGESQPAANGSILHRSSDSEAADPARTRATARGPAGALSPVSEGVGRGFHSTSDAAGAASPRSRSKNFLAKSLARLTSLAKVGGGASGGAGLSSTSTGMAGDVGAGSSLQQPRVSHRSRQTALSDGQVMLSSGLLTNETSADESTEAARLFTSCSNSGGAATVGRVTGEGMVVVAAAAAAGLEPAGRHASVSWGGHMTRVDSGAGAVSGPVSAAADLATLQPQLLRTFTPPSRHQHGSGSAPLAHVSAAAAAWPPSTGNNGSSLGGAGGCGGGGRTSPLPLHLGSQQSPPPMAPSAAGLAVPRIVQLTMRSMARAGAAGIAGGTSALAGARWAANGGGGNSANYASAPLGSLAAAALLDSIAPEGGEEAAVAALAAADISIRGGGIHGCVGGSQQPAADPSSGFGSSLQGRGSTSAALPSPTAGVLATSGTLQATQHQPSGKGTLRMTTADDRSSPTFAQHQRPVLLLLPQADSASSRSCSPQKATALGTSSWQQERSGGGAHRTGGTTHSFVIAPAVVADASSAAAVVGRGGNNAAGAMDAAQAVGSAGGGGGGGAESGSWYEVTVSAVPHPTSPGEFFIMVVQHDVSARMWAERQLARVVEAEHALLEAIFPAHVLEHIAVATMESAITAGGGAGAGAAPTAPAATQQGPGTAVAGTTDSAAAAVSGPLHITGDTFIHLATNHSMITVLFCDIQGFTGMCNSVRPGVVMAFLNDLFTRLDALLDAFGVYKVETIGDCYMVAGGLMKVDEETGAVTVRSDDVDPLHAYRTVQFAKALLQAASDVRLPTSGQPVKLRVGIHSGSAMSGVVGTRMPRFCLFGDTVNTASRMESTGEAGAIHVSKAVFDLVPGEAWEPTGGVQAKGKGQLETYLLRPDTEENVDAGATAPGF</sequence>
<feature type="region of interest" description="Disordered" evidence="9">
    <location>
        <begin position="463"/>
        <end position="510"/>
    </location>
</feature>
<dbReference type="SMART" id="SM00044">
    <property type="entry name" value="CYCc"/>
    <property type="match status" value="1"/>
</dbReference>
<dbReference type="PANTHER" id="PTHR11920">
    <property type="entry name" value="GUANYLYL CYCLASE"/>
    <property type="match status" value="1"/>
</dbReference>
<reference evidence="11" key="1">
    <citation type="journal article" date="2020" name="bioRxiv">
        <title>Comparative genomics of Chlamydomonas.</title>
        <authorList>
            <person name="Craig R.J."/>
            <person name="Hasan A.R."/>
            <person name="Ness R.W."/>
            <person name="Keightley P.D."/>
        </authorList>
    </citation>
    <scope>NUCLEOTIDE SEQUENCE</scope>
    <source>
        <strain evidence="11">SAG 7.73</strain>
    </source>
</reference>
<feature type="compositionally biased region" description="Low complexity" evidence="9">
    <location>
        <begin position="700"/>
        <end position="714"/>
    </location>
</feature>
<dbReference type="InterPro" id="IPR018297">
    <property type="entry name" value="A/G_cyclase_CS"/>
</dbReference>
<comment type="caution">
    <text evidence="11">The sequence shown here is derived from an EMBL/GenBank/DDBJ whole genome shotgun (WGS) entry which is preliminary data.</text>
</comment>
<name>A0A835TCH9_CHLIN</name>
<feature type="compositionally biased region" description="Pro residues" evidence="9">
    <location>
        <begin position="355"/>
        <end position="367"/>
    </location>
</feature>
<keyword evidence="3" id="KW-0547">Nucleotide-binding</keyword>
<dbReference type="EMBL" id="JAEHOC010000014">
    <property type="protein sequence ID" value="KAG2435681.1"/>
    <property type="molecule type" value="Genomic_DNA"/>
</dbReference>
<evidence type="ECO:0000256" key="8">
    <source>
        <dbReference type="SAM" id="Coils"/>
    </source>
</evidence>
<feature type="compositionally biased region" description="Basic and acidic residues" evidence="9">
    <location>
        <begin position="1327"/>
        <end position="1338"/>
    </location>
</feature>
<evidence type="ECO:0000259" key="10">
    <source>
        <dbReference type="PROSITE" id="PS50125"/>
    </source>
</evidence>
<comment type="similarity">
    <text evidence="7">Belongs to the adenylyl cyclase class-4/guanylyl cyclase family.</text>
</comment>
<keyword evidence="4" id="KW-1133">Transmembrane helix</keyword>
<feature type="region of interest" description="Disordered" evidence="9">
    <location>
        <begin position="1564"/>
        <end position="1608"/>
    </location>
</feature>
<feature type="region of interest" description="Disordered" evidence="9">
    <location>
        <begin position="1785"/>
        <end position="1820"/>
    </location>
</feature>
<keyword evidence="5" id="KW-0472">Membrane</keyword>
<feature type="compositionally biased region" description="Polar residues" evidence="9">
    <location>
        <begin position="256"/>
        <end position="266"/>
    </location>
</feature>
<feature type="region of interest" description="Disordered" evidence="9">
    <location>
        <begin position="1395"/>
        <end position="1434"/>
    </location>
</feature>
<feature type="region of interest" description="Disordered" evidence="9">
    <location>
        <begin position="383"/>
        <end position="415"/>
    </location>
</feature>
<dbReference type="PANTHER" id="PTHR11920:SF335">
    <property type="entry name" value="GUANYLATE CYCLASE"/>
    <property type="match status" value="1"/>
</dbReference>
<dbReference type="OrthoDB" id="60033at2759"/>
<dbReference type="GO" id="GO:0004016">
    <property type="term" value="F:adenylate cyclase activity"/>
    <property type="evidence" value="ECO:0007669"/>
    <property type="project" value="TreeGrafter"/>
</dbReference>
<dbReference type="GO" id="GO:0001653">
    <property type="term" value="F:peptide receptor activity"/>
    <property type="evidence" value="ECO:0007669"/>
    <property type="project" value="TreeGrafter"/>
</dbReference>
<dbReference type="PROSITE" id="PS00452">
    <property type="entry name" value="GUANYLATE_CYCLASE_1"/>
    <property type="match status" value="1"/>
</dbReference>
<feature type="compositionally biased region" description="Polar residues" evidence="9">
    <location>
        <begin position="1715"/>
        <end position="1729"/>
    </location>
</feature>
<feature type="compositionally biased region" description="Gly residues" evidence="9">
    <location>
        <begin position="1575"/>
        <end position="1587"/>
    </location>
</feature>
<evidence type="ECO:0000256" key="3">
    <source>
        <dbReference type="ARBA" id="ARBA00022741"/>
    </source>
</evidence>
<comment type="subcellular location">
    <subcellularLocation>
        <location evidence="1">Membrane</location>
    </subcellularLocation>
</comment>
<gene>
    <name evidence="11" type="ORF">HXX76_006881</name>
</gene>
<feature type="region of interest" description="Disordered" evidence="9">
    <location>
        <begin position="248"/>
        <end position="275"/>
    </location>
</feature>
<dbReference type="InterPro" id="IPR001054">
    <property type="entry name" value="A/G_cyclase"/>
</dbReference>
<dbReference type="GO" id="GO:0005886">
    <property type="term" value="C:plasma membrane"/>
    <property type="evidence" value="ECO:0007669"/>
    <property type="project" value="TreeGrafter"/>
</dbReference>
<dbReference type="InterPro" id="IPR050401">
    <property type="entry name" value="Cyclic_nucleotide_synthase"/>
</dbReference>
<feature type="region of interest" description="Disordered" evidence="9">
    <location>
        <begin position="746"/>
        <end position="765"/>
    </location>
</feature>
<accession>A0A835TCH9</accession>
<keyword evidence="12" id="KW-1185">Reference proteome</keyword>
<feature type="compositionally biased region" description="Polar residues" evidence="9">
    <location>
        <begin position="116"/>
        <end position="130"/>
    </location>
</feature>
<feature type="region of interest" description="Disordered" evidence="9">
    <location>
        <begin position="104"/>
        <end position="150"/>
    </location>
</feature>
<evidence type="ECO:0000256" key="6">
    <source>
        <dbReference type="ARBA" id="ARBA00023239"/>
    </source>
</evidence>
<keyword evidence="2" id="KW-0812">Transmembrane</keyword>
<evidence type="ECO:0000256" key="5">
    <source>
        <dbReference type="ARBA" id="ARBA00023136"/>
    </source>
</evidence>
<feature type="compositionally biased region" description="Low complexity" evidence="9">
    <location>
        <begin position="342"/>
        <end position="352"/>
    </location>
</feature>
<feature type="region of interest" description="Disordered" evidence="9">
    <location>
        <begin position="1315"/>
        <end position="1376"/>
    </location>
</feature>
<dbReference type="GO" id="GO:0035556">
    <property type="term" value="P:intracellular signal transduction"/>
    <property type="evidence" value="ECO:0007669"/>
    <property type="project" value="InterPro"/>
</dbReference>
<feature type="compositionally biased region" description="Low complexity" evidence="9">
    <location>
        <begin position="393"/>
        <end position="412"/>
    </location>
</feature>
<feature type="region of interest" description="Disordered" evidence="9">
    <location>
        <begin position="331"/>
        <end position="370"/>
    </location>
</feature>
<dbReference type="SUPFAM" id="SSF55073">
    <property type="entry name" value="Nucleotide cyclase"/>
    <property type="match status" value="1"/>
</dbReference>
<dbReference type="CDD" id="cd07302">
    <property type="entry name" value="CHD"/>
    <property type="match status" value="1"/>
</dbReference>
<evidence type="ECO:0000256" key="7">
    <source>
        <dbReference type="RuleBase" id="RU000405"/>
    </source>
</evidence>
<feature type="region of interest" description="Disordered" evidence="9">
    <location>
        <begin position="700"/>
        <end position="727"/>
    </location>
</feature>
<feature type="compositionally biased region" description="Polar residues" evidence="9">
    <location>
        <begin position="1785"/>
        <end position="1808"/>
    </location>
</feature>
<dbReference type="Pfam" id="PF00211">
    <property type="entry name" value="Guanylate_cyc"/>
    <property type="match status" value="1"/>
</dbReference>
<feature type="region of interest" description="Disordered" evidence="9">
    <location>
        <begin position="1264"/>
        <end position="1286"/>
    </location>
</feature>
<feature type="compositionally biased region" description="Low complexity" evidence="9">
    <location>
        <begin position="1564"/>
        <end position="1574"/>
    </location>
</feature>
<feature type="region of interest" description="Disordered" evidence="9">
    <location>
        <begin position="1176"/>
        <end position="1198"/>
    </location>
</feature>
<dbReference type="GO" id="GO:0000166">
    <property type="term" value="F:nucleotide binding"/>
    <property type="evidence" value="ECO:0007669"/>
    <property type="project" value="UniProtKB-KW"/>
</dbReference>
<keyword evidence="8" id="KW-0175">Coiled coil</keyword>
<evidence type="ECO:0000256" key="2">
    <source>
        <dbReference type="ARBA" id="ARBA00022692"/>
    </source>
</evidence>
<dbReference type="Proteomes" id="UP000650467">
    <property type="component" value="Unassembled WGS sequence"/>
</dbReference>
<feature type="region of interest" description="Disordered" evidence="9">
    <location>
        <begin position="1703"/>
        <end position="1773"/>
    </location>
</feature>
<dbReference type="GO" id="GO:0007168">
    <property type="term" value="P:receptor guanylyl cyclase signaling pathway"/>
    <property type="evidence" value="ECO:0007669"/>
    <property type="project" value="TreeGrafter"/>
</dbReference>
<dbReference type="FunFam" id="3.30.70.1230:FF:000203">
    <property type="entry name" value="Guanylate cyclase"/>
    <property type="match status" value="1"/>
</dbReference>
<dbReference type="Gene3D" id="3.30.70.1230">
    <property type="entry name" value="Nucleotide cyclase"/>
    <property type="match status" value="1"/>
</dbReference>
<evidence type="ECO:0000313" key="11">
    <source>
        <dbReference type="EMBL" id="KAG2435681.1"/>
    </source>
</evidence>
<dbReference type="InterPro" id="IPR029787">
    <property type="entry name" value="Nucleotide_cyclase"/>
</dbReference>
<evidence type="ECO:0000256" key="4">
    <source>
        <dbReference type="ARBA" id="ARBA00022989"/>
    </source>
</evidence>
<organism evidence="11 12">
    <name type="scientific">Chlamydomonas incerta</name>
    <dbReference type="NCBI Taxonomy" id="51695"/>
    <lineage>
        <taxon>Eukaryota</taxon>
        <taxon>Viridiplantae</taxon>
        <taxon>Chlorophyta</taxon>
        <taxon>core chlorophytes</taxon>
        <taxon>Chlorophyceae</taxon>
        <taxon>CS clade</taxon>
        <taxon>Chlamydomonadales</taxon>
        <taxon>Chlamydomonadaceae</taxon>
        <taxon>Chlamydomonas</taxon>
    </lineage>
</organism>
<dbReference type="GO" id="GO:0004383">
    <property type="term" value="F:guanylate cyclase activity"/>
    <property type="evidence" value="ECO:0007669"/>
    <property type="project" value="TreeGrafter"/>
</dbReference>
<feature type="compositionally biased region" description="Polar residues" evidence="9">
    <location>
        <begin position="1740"/>
        <end position="1753"/>
    </location>
</feature>
<evidence type="ECO:0000256" key="9">
    <source>
        <dbReference type="SAM" id="MobiDB-lite"/>
    </source>
</evidence>
<dbReference type="PROSITE" id="PS50125">
    <property type="entry name" value="GUANYLATE_CYCLASE_2"/>
    <property type="match status" value="1"/>
</dbReference>
<keyword evidence="6 7" id="KW-0456">Lyase</keyword>
<feature type="region of interest" description="Disordered" evidence="9">
    <location>
        <begin position="770"/>
        <end position="801"/>
    </location>
</feature>
<protein>
    <recommendedName>
        <fullName evidence="10">Guanylate cyclase domain-containing protein</fullName>
    </recommendedName>
</protein>
<feature type="coiled-coil region" evidence="8">
    <location>
        <begin position="1099"/>
        <end position="1133"/>
    </location>
</feature>
<proteinExistence type="inferred from homology"/>
<feature type="compositionally biased region" description="Polar residues" evidence="9">
    <location>
        <begin position="383"/>
        <end position="392"/>
    </location>
</feature>
<feature type="domain" description="Guanylate cyclase" evidence="10">
    <location>
        <begin position="2001"/>
        <end position="2143"/>
    </location>
</feature>
<evidence type="ECO:0000256" key="1">
    <source>
        <dbReference type="ARBA" id="ARBA00004370"/>
    </source>
</evidence>